<evidence type="ECO:0000256" key="1">
    <source>
        <dbReference type="SAM" id="MobiDB-lite"/>
    </source>
</evidence>
<proteinExistence type="predicted"/>
<reference evidence="4" key="1">
    <citation type="submission" date="2022-11" db="UniProtKB">
        <authorList>
            <consortium name="WormBaseParasite"/>
        </authorList>
    </citation>
    <scope>IDENTIFICATION</scope>
</reference>
<dbReference type="SUPFAM" id="SSF53098">
    <property type="entry name" value="Ribonuclease H-like"/>
    <property type="match status" value="1"/>
</dbReference>
<dbReference type="Pfam" id="PF05699">
    <property type="entry name" value="Dimer_Tnp_hAT"/>
    <property type="match status" value="1"/>
</dbReference>
<dbReference type="GO" id="GO:0046983">
    <property type="term" value="F:protein dimerization activity"/>
    <property type="evidence" value="ECO:0007669"/>
    <property type="project" value="InterPro"/>
</dbReference>
<evidence type="ECO:0000313" key="3">
    <source>
        <dbReference type="Proteomes" id="UP000887574"/>
    </source>
</evidence>
<feature type="region of interest" description="Disordered" evidence="1">
    <location>
        <begin position="1"/>
        <end position="55"/>
    </location>
</feature>
<dbReference type="InterPro" id="IPR012337">
    <property type="entry name" value="RNaseH-like_sf"/>
</dbReference>
<organism evidence="3 4">
    <name type="scientific">Ditylenchus dipsaci</name>
    <dbReference type="NCBI Taxonomy" id="166011"/>
    <lineage>
        <taxon>Eukaryota</taxon>
        <taxon>Metazoa</taxon>
        <taxon>Ecdysozoa</taxon>
        <taxon>Nematoda</taxon>
        <taxon>Chromadorea</taxon>
        <taxon>Rhabditida</taxon>
        <taxon>Tylenchina</taxon>
        <taxon>Tylenchomorpha</taxon>
        <taxon>Sphaerularioidea</taxon>
        <taxon>Anguinidae</taxon>
        <taxon>Anguininae</taxon>
        <taxon>Ditylenchus</taxon>
    </lineage>
</organism>
<feature type="domain" description="HAT C-terminal dimerisation" evidence="2">
    <location>
        <begin position="74"/>
        <end position="150"/>
    </location>
</feature>
<sequence>MEPDPTRSRVLTRPDPILGLKPDPKPDPTISENPKPEPDFEIRQNPTRNPTRHIKLNPKNPWQFRYISLTEFVSPHDRLPRTADIFQWYKSKLKEFLKITSIAQVLFGIPVASVHSERLFSKAGLIYGNKLRNRLSATHAEEMLIVKANLSEVLLAPPTETAKEEYAEEDVRSDEE</sequence>
<evidence type="ECO:0000313" key="4">
    <source>
        <dbReference type="WBParaSite" id="jg2908"/>
    </source>
</evidence>
<dbReference type="WBParaSite" id="jg2908">
    <property type="protein sequence ID" value="jg2908"/>
    <property type="gene ID" value="jg2908"/>
</dbReference>
<evidence type="ECO:0000259" key="2">
    <source>
        <dbReference type="Pfam" id="PF05699"/>
    </source>
</evidence>
<dbReference type="Proteomes" id="UP000887574">
    <property type="component" value="Unplaced"/>
</dbReference>
<accession>A0A915E5X3</accession>
<keyword evidence="3" id="KW-1185">Reference proteome</keyword>
<protein>
    <submittedName>
        <fullName evidence="4">HAT C-terminal dimerisation domain-containing protein</fullName>
    </submittedName>
</protein>
<dbReference type="InterPro" id="IPR008906">
    <property type="entry name" value="HATC_C_dom"/>
</dbReference>
<name>A0A915E5X3_9BILA</name>
<dbReference type="AlphaFoldDB" id="A0A915E5X3"/>